<comment type="caution">
    <text evidence="3">The sequence shown here is derived from an EMBL/GenBank/DDBJ whole genome shotgun (WGS) entry which is preliminary data.</text>
</comment>
<evidence type="ECO:0000313" key="5">
    <source>
        <dbReference type="Proteomes" id="UP001592530"/>
    </source>
</evidence>
<dbReference type="EMBL" id="JBHEZY010000008">
    <property type="protein sequence ID" value="MFC1433094.1"/>
    <property type="molecule type" value="Genomic_DNA"/>
</dbReference>
<dbReference type="Gene3D" id="3.40.50.1820">
    <property type="entry name" value="alpha/beta hydrolase"/>
    <property type="match status" value="1"/>
</dbReference>
<feature type="domain" description="AB hydrolase-1" evidence="2">
    <location>
        <begin position="183"/>
        <end position="440"/>
    </location>
</feature>
<keyword evidence="6" id="KW-1185">Reference proteome</keyword>
<dbReference type="RefSeq" id="WP_380504196.1">
    <property type="nucleotide sequence ID" value="NZ_JBHEZX010000003.1"/>
</dbReference>
<sequence>MSGEDSISTVAGAAAVEAGRQVAAAAGAVVGDVAAGRWRRAGLVGLTVGVVAAGAAAGVAVERLAIGRDMRRRAGIEVDAATPFGSLRGRPRTVAAPDGTELYVELDGSGWPDQGADAPVLTGGETNGAANGAAGTANGAGGRKGWLGRFRPAAGAQGTGGPLGGVLSGVGSWLGMAPTPPLTVVFCHGYCLNQDSWHFQRAAFREGLRLVFWDQRSHGRSERSRSHLAGQPAAIDQLGGDLKAVIDAVAPTGPLVLVGHSMGGMTVMALADQHPELFADRVAAVALIGTTAGSWSGVTLGLPSYGAKVLHRIAPSVLKTLGRQRDLVERSRRLGSDLTSVIYRKFSFGTEDVDPAVERFAQRMLEATPIDVVAEFFPAFALHEKKAALAAFRGIPTLVLGGTRDLLTPAAHSEAIAAELPDAELVIVKDAGHLVMLERPDLVNTQLALLLEQAARRSGAPLPQAVRDLALGLPEPEAVPQP</sequence>
<keyword evidence="1" id="KW-0472">Membrane</keyword>
<dbReference type="Proteomes" id="UP001592582">
    <property type="component" value="Unassembled WGS sequence"/>
</dbReference>
<accession>A0ABV6V5U0</accession>
<dbReference type="EMBL" id="JBHEZX010000003">
    <property type="protein sequence ID" value="MFC1409095.1"/>
    <property type="molecule type" value="Genomic_DNA"/>
</dbReference>
<feature type="transmembrane region" description="Helical" evidence="1">
    <location>
        <begin position="43"/>
        <end position="66"/>
    </location>
</feature>
<organism evidence="3 6">
    <name type="scientific">Streptacidiphilus alkalitolerans</name>
    <dbReference type="NCBI Taxonomy" id="3342712"/>
    <lineage>
        <taxon>Bacteria</taxon>
        <taxon>Bacillati</taxon>
        <taxon>Actinomycetota</taxon>
        <taxon>Actinomycetes</taxon>
        <taxon>Kitasatosporales</taxon>
        <taxon>Streptomycetaceae</taxon>
        <taxon>Streptacidiphilus</taxon>
    </lineage>
</organism>
<dbReference type="SUPFAM" id="SSF53474">
    <property type="entry name" value="alpha/beta-Hydrolases"/>
    <property type="match status" value="1"/>
</dbReference>
<evidence type="ECO:0000256" key="1">
    <source>
        <dbReference type="SAM" id="Phobius"/>
    </source>
</evidence>
<protein>
    <submittedName>
        <fullName evidence="3">Alpha/beta fold hydrolase</fullName>
    </submittedName>
</protein>
<dbReference type="InterPro" id="IPR029058">
    <property type="entry name" value="AB_hydrolase_fold"/>
</dbReference>
<keyword evidence="1" id="KW-1133">Transmembrane helix</keyword>
<gene>
    <name evidence="4" type="ORF">ACEZDB_20850</name>
    <name evidence="3" type="ORF">ACEZDG_07340</name>
</gene>
<evidence type="ECO:0000313" key="4">
    <source>
        <dbReference type="EMBL" id="MFC1433094.1"/>
    </source>
</evidence>
<name>A0ABV6V5U0_9ACTN</name>
<reference evidence="5 6" key="1">
    <citation type="submission" date="2024-09" db="EMBL/GenBank/DDBJ databases">
        <authorList>
            <person name="Lee S.D."/>
        </authorList>
    </citation>
    <scope>NUCLEOTIDE SEQUENCE [LARGE SCALE GENOMIC DNA]</scope>
    <source>
        <strain evidence="3 6">N1-1</strain>
        <strain evidence="4 5">N1-3</strain>
    </source>
</reference>
<keyword evidence="1" id="KW-0812">Transmembrane</keyword>
<dbReference type="PANTHER" id="PTHR43194">
    <property type="entry name" value="HYDROLASE ALPHA/BETA FOLD FAMILY"/>
    <property type="match status" value="1"/>
</dbReference>
<dbReference type="InterPro" id="IPR050228">
    <property type="entry name" value="Carboxylesterase_BioH"/>
</dbReference>
<dbReference type="InterPro" id="IPR000073">
    <property type="entry name" value="AB_hydrolase_1"/>
</dbReference>
<proteinExistence type="predicted"/>
<dbReference type="Proteomes" id="UP001592530">
    <property type="component" value="Unassembled WGS sequence"/>
</dbReference>
<dbReference type="Pfam" id="PF00561">
    <property type="entry name" value="Abhydrolase_1"/>
    <property type="match status" value="1"/>
</dbReference>
<evidence type="ECO:0000259" key="2">
    <source>
        <dbReference type="Pfam" id="PF00561"/>
    </source>
</evidence>
<evidence type="ECO:0000313" key="3">
    <source>
        <dbReference type="EMBL" id="MFC1409095.1"/>
    </source>
</evidence>
<dbReference type="GO" id="GO:0016787">
    <property type="term" value="F:hydrolase activity"/>
    <property type="evidence" value="ECO:0007669"/>
    <property type="project" value="UniProtKB-KW"/>
</dbReference>
<dbReference type="PANTHER" id="PTHR43194:SF2">
    <property type="entry name" value="PEROXISOMAL MEMBRANE PROTEIN LPX1"/>
    <property type="match status" value="1"/>
</dbReference>
<evidence type="ECO:0000313" key="6">
    <source>
        <dbReference type="Proteomes" id="UP001592582"/>
    </source>
</evidence>
<keyword evidence="3" id="KW-0378">Hydrolase</keyword>